<name>A9UUF1_MONBE</name>
<dbReference type="PANTHER" id="PTHR23050">
    <property type="entry name" value="CALCIUM BINDING PROTEIN"/>
    <property type="match status" value="1"/>
</dbReference>
<dbReference type="InterPro" id="IPR050145">
    <property type="entry name" value="Centrin_CML-like"/>
</dbReference>
<evidence type="ECO:0000256" key="2">
    <source>
        <dbReference type="ARBA" id="ARBA00022837"/>
    </source>
</evidence>
<gene>
    <name evidence="4" type="ORF">MONBRDRAFT_20327</name>
</gene>
<dbReference type="AlphaFoldDB" id="A9UUF1"/>
<reference evidence="4 5" key="1">
    <citation type="journal article" date="2008" name="Nature">
        <title>The genome of the choanoflagellate Monosiga brevicollis and the origin of metazoans.</title>
        <authorList>
            <consortium name="JGI Sequencing"/>
            <person name="King N."/>
            <person name="Westbrook M.J."/>
            <person name="Young S.L."/>
            <person name="Kuo A."/>
            <person name="Abedin M."/>
            <person name="Chapman J."/>
            <person name="Fairclough S."/>
            <person name="Hellsten U."/>
            <person name="Isogai Y."/>
            <person name="Letunic I."/>
            <person name="Marr M."/>
            <person name="Pincus D."/>
            <person name="Putnam N."/>
            <person name="Rokas A."/>
            <person name="Wright K.J."/>
            <person name="Zuzow R."/>
            <person name="Dirks W."/>
            <person name="Good M."/>
            <person name="Goodstein D."/>
            <person name="Lemons D."/>
            <person name="Li W."/>
            <person name="Lyons J.B."/>
            <person name="Morris A."/>
            <person name="Nichols S."/>
            <person name="Richter D.J."/>
            <person name="Salamov A."/>
            <person name="Bork P."/>
            <person name="Lim W.A."/>
            <person name="Manning G."/>
            <person name="Miller W.T."/>
            <person name="McGinnis W."/>
            <person name="Shapiro H."/>
            <person name="Tjian R."/>
            <person name="Grigoriev I.V."/>
            <person name="Rokhsar D."/>
        </authorList>
    </citation>
    <scope>NUCLEOTIDE SEQUENCE [LARGE SCALE GENOMIC DNA]</scope>
    <source>
        <strain evidence="5">MX1 / ATCC 50154</strain>
    </source>
</reference>
<dbReference type="PROSITE" id="PS00018">
    <property type="entry name" value="EF_HAND_1"/>
    <property type="match status" value="2"/>
</dbReference>
<accession>A9UUF1</accession>
<dbReference type="InterPro" id="IPR011992">
    <property type="entry name" value="EF-hand-dom_pair"/>
</dbReference>
<dbReference type="InParanoid" id="A9UUF1"/>
<dbReference type="OMA" id="NTKDIMD"/>
<dbReference type="SUPFAM" id="SSF47473">
    <property type="entry name" value="EF-hand"/>
    <property type="match status" value="1"/>
</dbReference>
<feature type="domain" description="EF-hand" evidence="3">
    <location>
        <begin position="110"/>
        <end position="139"/>
    </location>
</feature>
<feature type="non-terminal residue" evidence="4">
    <location>
        <position position="139"/>
    </location>
</feature>
<keyword evidence="5" id="KW-1185">Reference proteome</keyword>
<evidence type="ECO:0000313" key="4">
    <source>
        <dbReference type="EMBL" id="EDQ91087.1"/>
    </source>
</evidence>
<dbReference type="Pfam" id="PF13499">
    <property type="entry name" value="EF-hand_7"/>
    <property type="match status" value="2"/>
</dbReference>
<protein>
    <recommendedName>
        <fullName evidence="3">EF-hand domain-containing protein</fullName>
    </recommendedName>
</protein>
<dbReference type="PROSITE" id="PS50222">
    <property type="entry name" value="EF_HAND_2"/>
    <property type="match status" value="2"/>
</dbReference>
<dbReference type="GO" id="GO:0005509">
    <property type="term" value="F:calcium ion binding"/>
    <property type="evidence" value="ECO:0000318"/>
    <property type="project" value="GO_Central"/>
</dbReference>
<dbReference type="InterPro" id="IPR002048">
    <property type="entry name" value="EF_hand_dom"/>
</dbReference>
<keyword evidence="1" id="KW-0677">Repeat</keyword>
<dbReference type="SMART" id="SM00054">
    <property type="entry name" value="EFh"/>
    <property type="match status" value="3"/>
</dbReference>
<evidence type="ECO:0000313" key="5">
    <source>
        <dbReference type="Proteomes" id="UP000001357"/>
    </source>
</evidence>
<dbReference type="RefSeq" id="XP_001744384.1">
    <property type="nucleotide sequence ID" value="XM_001744332.1"/>
</dbReference>
<dbReference type="KEGG" id="mbr:MONBRDRAFT_20327"/>
<dbReference type="eggNOG" id="KOG0027">
    <property type="taxonomic scope" value="Eukaryota"/>
</dbReference>
<sequence>MDHNLRLLDLFRELDNGHDKIRCKDFDSALMRLGHQVQPEHLRVIIETLDYNSNGEIEYAEFKRIFDALRRVMKNDQLRVLDLFRELDDGNGTINGKSFAAALERLGHPLPAPQLKLVLKELDDDGNGNIDYREFKTAF</sequence>
<dbReference type="InterPro" id="IPR018247">
    <property type="entry name" value="EF_Hand_1_Ca_BS"/>
</dbReference>
<evidence type="ECO:0000256" key="1">
    <source>
        <dbReference type="ARBA" id="ARBA00022737"/>
    </source>
</evidence>
<proteinExistence type="predicted"/>
<keyword evidence="2" id="KW-0106">Calcium</keyword>
<evidence type="ECO:0000259" key="3">
    <source>
        <dbReference type="PROSITE" id="PS50222"/>
    </source>
</evidence>
<dbReference type="GeneID" id="5889465"/>
<organism evidence="4 5">
    <name type="scientific">Monosiga brevicollis</name>
    <name type="common">Choanoflagellate</name>
    <dbReference type="NCBI Taxonomy" id="81824"/>
    <lineage>
        <taxon>Eukaryota</taxon>
        <taxon>Choanoflagellata</taxon>
        <taxon>Craspedida</taxon>
        <taxon>Salpingoecidae</taxon>
        <taxon>Monosiga</taxon>
    </lineage>
</organism>
<dbReference type="CDD" id="cd00051">
    <property type="entry name" value="EFh"/>
    <property type="match status" value="1"/>
</dbReference>
<feature type="domain" description="EF-hand" evidence="3">
    <location>
        <begin position="37"/>
        <end position="72"/>
    </location>
</feature>
<dbReference type="Proteomes" id="UP000001357">
    <property type="component" value="Unassembled WGS sequence"/>
</dbReference>
<dbReference type="STRING" id="81824.A9UUF1"/>
<dbReference type="Gene3D" id="1.10.238.10">
    <property type="entry name" value="EF-hand"/>
    <property type="match status" value="1"/>
</dbReference>
<dbReference type="EMBL" id="CH991546">
    <property type="protein sequence ID" value="EDQ91087.1"/>
    <property type="molecule type" value="Genomic_DNA"/>
</dbReference>